<dbReference type="Proteomes" id="UP000049222">
    <property type="component" value="Unassembled WGS sequence"/>
</dbReference>
<dbReference type="EC" id="2.1.1.77" evidence="3"/>
<dbReference type="EMBL" id="CXSU01000012">
    <property type="protein sequence ID" value="CTQ50524.1"/>
    <property type="molecule type" value="Genomic_DNA"/>
</dbReference>
<comment type="similarity">
    <text evidence="2">Belongs to the methyltransferase superfamily. L-isoaspartyl/D-aspartyl protein methyltransferase family.</text>
</comment>
<dbReference type="STRING" id="420998.JDO7802_02548"/>
<dbReference type="SUPFAM" id="SSF53335">
    <property type="entry name" value="S-adenosyl-L-methionine-dependent methyltransferases"/>
    <property type="match status" value="1"/>
</dbReference>
<gene>
    <name evidence="12" type="primary">pcm_2</name>
    <name evidence="12" type="ORF">JDO7802_02548</name>
</gene>
<evidence type="ECO:0000256" key="5">
    <source>
        <dbReference type="ARBA" id="ARBA00022490"/>
    </source>
</evidence>
<evidence type="ECO:0000313" key="13">
    <source>
        <dbReference type="Proteomes" id="UP000049222"/>
    </source>
</evidence>
<dbReference type="GO" id="GO:0004719">
    <property type="term" value="F:protein-L-isoaspartate (D-aspartate) O-methyltransferase activity"/>
    <property type="evidence" value="ECO:0007669"/>
    <property type="project" value="UniProtKB-EC"/>
</dbReference>
<dbReference type="PANTHER" id="PTHR11579">
    <property type="entry name" value="PROTEIN-L-ISOASPARTATE O-METHYLTRANSFERASE"/>
    <property type="match status" value="1"/>
</dbReference>
<evidence type="ECO:0000256" key="2">
    <source>
        <dbReference type="ARBA" id="ARBA00005369"/>
    </source>
</evidence>
<sequence>MHADYFADQLRVMAALGNGPAPDRTLQAFKMIPRETFAGPGPWKVRSALAQNGFAIRHTPDNDPRWLYHSVLIVLDEEKGINIGEPSLWARLLTRADIQPGARILQVGAGVGYYSAILGHLAGPDGRVLAYEAQQDLAERAAVNLAAWSNVEIRHGNAATDLRGDDAFDLIVAFAGVTHIPKAWSSRLAPDARLLLPLTGTTGWGAMILACRCNDGFDAVTLGQCGFYPCIGARDDAFARRVTDLFSDPSRLVDWHLRMIDTDDGACLENAVT</sequence>
<organism evidence="12 13">
    <name type="scientific">Jannaschia donghaensis</name>
    <dbReference type="NCBI Taxonomy" id="420998"/>
    <lineage>
        <taxon>Bacteria</taxon>
        <taxon>Pseudomonadati</taxon>
        <taxon>Pseudomonadota</taxon>
        <taxon>Alphaproteobacteria</taxon>
        <taxon>Rhodobacterales</taxon>
        <taxon>Roseobacteraceae</taxon>
        <taxon>Jannaschia</taxon>
    </lineage>
</organism>
<dbReference type="Gene3D" id="3.40.50.150">
    <property type="entry name" value="Vaccinia Virus protein VP39"/>
    <property type="match status" value="1"/>
</dbReference>
<evidence type="ECO:0000256" key="11">
    <source>
        <dbReference type="ARBA" id="ARBA00031350"/>
    </source>
</evidence>
<dbReference type="AlphaFoldDB" id="A0A0M6YKV2"/>
<proteinExistence type="inferred from homology"/>
<evidence type="ECO:0000256" key="8">
    <source>
        <dbReference type="ARBA" id="ARBA00022691"/>
    </source>
</evidence>
<evidence type="ECO:0000256" key="7">
    <source>
        <dbReference type="ARBA" id="ARBA00022679"/>
    </source>
</evidence>
<dbReference type="GO" id="GO:0032259">
    <property type="term" value="P:methylation"/>
    <property type="evidence" value="ECO:0007669"/>
    <property type="project" value="UniProtKB-KW"/>
</dbReference>
<evidence type="ECO:0000256" key="6">
    <source>
        <dbReference type="ARBA" id="ARBA00022603"/>
    </source>
</evidence>
<dbReference type="InterPro" id="IPR000682">
    <property type="entry name" value="PCMT"/>
</dbReference>
<keyword evidence="13" id="KW-1185">Reference proteome</keyword>
<keyword evidence="7 12" id="KW-0808">Transferase</keyword>
<comment type="subcellular location">
    <subcellularLocation>
        <location evidence="1">Cytoplasm</location>
    </subcellularLocation>
</comment>
<accession>A0A0M6YKV2</accession>
<evidence type="ECO:0000256" key="9">
    <source>
        <dbReference type="ARBA" id="ARBA00030757"/>
    </source>
</evidence>
<dbReference type="InterPro" id="IPR029063">
    <property type="entry name" value="SAM-dependent_MTases_sf"/>
</dbReference>
<name>A0A0M6YKV2_9RHOB</name>
<evidence type="ECO:0000313" key="12">
    <source>
        <dbReference type="EMBL" id="CTQ50524.1"/>
    </source>
</evidence>
<evidence type="ECO:0000256" key="1">
    <source>
        <dbReference type="ARBA" id="ARBA00004496"/>
    </source>
</evidence>
<dbReference type="GO" id="GO:0005737">
    <property type="term" value="C:cytoplasm"/>
    <property type="evidence" value="ECO:0007669"/>
    <property type="project" value="UniProtKB-SubCell"/>
</dbReference>
<evidence type="ECO:0000256" key="10">
    <source>
        <dbReference type="ARBA" id="ARBA00031323"/>
    </source>
</evidence>
<keyword evidence="8" id="KW-0949">S-adenosyl-L-methionine</keyword>
<dbReference type="Pfam" id="PF01135">
    <property type="entry name" value="PCMT"/>
    <property type="match status" value="1"/>
</dbReference>
<protein>
    <recommendedName>
        <fullName evidence="4">Protein-L-isoaspartate O-methyltransferase</fullName>
        <ecNumber evidence="3">2.1.1.77</ecNumber>
    </recommendedName>
    <alternativeName>
        <fullName evidence="11">L-isoaspartyl protein carboxyl methyltransferase</fullName>
    </alternativeName>
    <alternativeName>
        <fullName evidence="9">Protein L-isoaspartyl methyltransferase</fullName>
    </alternativeName>
    <alternativeName>
        <fullName evidence="10">Protein-beta-aspartate methyltransferase</fullName>
    </alternativeName>
</protein>
<keyword evidence="5" id="KW-0963">Cytoplasm</keyword>
<evidence type="ECO:0000256" key="4">
    <source>
        <dbReference type="ARBA" id="ARBA00013346"/>
    </source>
</evidence>
<keyword evidence="6 12" id="KW-0489">Methyltransferase</keyword>
<dbReference type="PANTHER" id="PTHR11579:SF0">
    <property type="entry name" value="PROTEIN-L-ISOASPARTATE(D-ASPARTATE) O-METHYLTRANSFERASE"/>
    <property type="match status" value="1"/>
</dbReference>
<reference evidence="12 13" key="1">
    <citation type="submission" date="2015-07" db="EMBL/GenBank/DDBJ databases">
        <authorList>
            <person name="Noorani M."/>
        </authorList>
    </citation>
    <scope>NUCLEOTIDE SEQUENCE [LARGE SCALE GENOMIC DNA]</scope>
    <source>
        <strain evidence="12 13">CECT 7802</strain>
    </source>
</reference>
<dbReference type="CDD" id="cd02440">
    <property type="entry name" value="AdoMet_MTases"/>
    <property type="match status" value="1"/>
</dbReference>
<evidence type="ECO:0000256" key="3">
    <source>
        <dbReference type="ARBA" id="ARBA00011890"/>
    </source>
</evidence>